<organism evidence="4">
    <name type="scientific">marine metagenome</name>
    <dbReference type="NCBI Taxonomy" id="408172"/>
    <lineage>
        <taxon>unclassified sequences</taxon>
        <taxon>metagenomes</taxon>
        <taxon>ecological metagenomes</taxon>
    </lineage>
</organism>
<feature type="domain" description="D-isomer specific 2-hydroxyacid dehydrogenase NAD-binding" evidence="3">
    <location>
        <begin position="129"/>
        <end position="302"/>
    </location>
</feature>
<dbReference type="PANTHER" id="PTHR43333">
    <property type="entry name" value="2-HACID_DH_C DOMAIN-CONTAINING PROTEIN"/>
    <property type="match status" value="1"/>
</dbReference>
<feature type="non-terminal residue" evidence="4">
    <location>
        <position position="1"/>
    </location>
</feature>
<evidence type="ECO:0000259" key="3">
    <source>
        <dbReference type="Pfam" id="PF02826"/>
    </source>
</evidence>
<evidence type="ECO:0000256" key="2">
    <source>
        <dbReference type="ARBA" id="ARBA00023027"/>
    </source>
</evidence>
<keyword evidence="2" id="KW-0520">NAD</keyword>
<keyword evidence="1" id="KW-0560">Oxidoreductase</keyword>
<dbReference type="GO" id="GO:0016491">
    <property type="term" value="F:oxidoreductase activity"/>
    <property type="evidence" value="ECO:0007669"/>
    <property type="project" value="UniProtKB-KW"/>
</dbReference>
<protein>
    <recommendedName>
        <fullName evidence="3">D-isomer specific 2-hydroxyacid dehydrogenase NAD-binding domain-containing protein</fullName>
    </recommendedName>
</protein>
<proteinExistence type="predicted"/>
<dbReference type="AlphaFoldDB" id="A0A381W9T3"/>
<dbReference type="InterPro" id="IPR006140">
    <property type="entry name" value="D-isomer_DH_NAD-bd"/>
</dbReference>
<dbReference type="Pfam" id="PF02826">
    <property type="entry name" value="2-Hacid_dh_C"/>
    <property type="match status" value="1"/>
</dbReference>
<evidence type="ECO:0000256" key="1">
    <source>
        <dbReference type="ARBA" id="ARBA00023002"/>
    </source>
</evidence>
<dbReference type="CDD" id="cd05300">
    <property type="entry name" value="2-Hacid_dh_1"/>
    <property type="match status" value="1"/>
</dbReference>
<dbReference type="SUPFAM" id="SSF51735">
    <property type="entry name" value="NAD(P)-binding Rossmann-fold domains"/>
    <property type="match status" value="1"/>
</dbReference>
<dbReference type="SUPFAM" id="SSF52283">
    <property type="entry name" value="Formate/glycerate dehydrogenase catalytic domain-like"/>
    <property type="match status" value="1"/>
</dbReference>
<dbReference type="PANTHER" id="PTHR43333:SF1">
    <property type="entry name" value="D-ISOMER SPECIFIC 2-HYDROXYACID DEHYDROGENASE NAD-BINDING DOMAIN-CONTAINING PROTEIN"/>
    <property type="match status" value="1"/>
</dbReference>
<dbReference type="InterPro" id="IPR036291">
    <property type="entry name" value="NAD(P)-bd_dom_sf"/>
</dbReference>
<gene>
    <name evidence="4" type="ORF">METZ01_LOCUS102164</name>
</gene>
<reference evidence="4" key="1">
    <citation type="submission" date="2018-05" db="EMBL/GenBank/DDBJ databases">
        <authorList>
            <person name="Lanie J.A."/>
            <person name="Ng W.-L."/>
            <person name="Kazmierczak K.M."/>
            <person name="Andrzejewski T.M."/>
            <person name="Davidsen T.M."/>
            <person name="Wayne K.J."/>
            <person name="Tettelin H."/>
            <person name="Glass J.I."/>
            <person name="Rusch D."/>
            <person name="Podicherti R."/>
            <person name="Tsui H.-C.T."/>
            <person name="Winkler M.E."/>
        </authorList>
    </citation>
    <scope>NUCLEOTIDE SEQUENCE</scope>
</reference>
<dbReference type="EMBL" id="UINC01011145">
    <property type="protein sequence ID" value="SVA49310.1"/>
    <property type="molecule type" value="Genomic_DNA"/>
</dbReference>
<name>A0A381W9T3_9ZZZZ</name>
<evidence type="ECO:0000313" key="4">
    <source>
        <dbReference type="EMBL" id="SVA49310.1"/>
    </source>
</evidence>
<dbReference type="Gene3D" id="3.40.50.720">
    <property type="entry name" value="NAD(P)-binding Rossmann-like Domain"/>
    <property type="match status" value="2"/>
</dbReference>
<sequence>VTEKLRVHVKNNHASAETFPPTIEGEGVFTITAEKFQVACEKYPQIAEQIEVFIDWDLDNFQRSMETADVLVTWDLPTADLATIAPKLRWIHIIGAGVEHLWPMTWLPQRITVVNNRGTHAAKGGEFGLMAVLMLNNRLPAIIENQKTATWASLFSSSVVGKTLVVIGVGHIGAAVGRHCQRLGMRVIGVSRHGRPVEGIEQVVTTVSLDEVLPDADFILMAVPLTVETQNLLDRRRQALMRSGAGVINLGRSATVDYPALVDNLDSGHFCGAVIDVFDPEPLPEDSLLWRTPHLMVTPHISADDGDSYVEMTLDLVFTNLGRTLRGEPLQNVVNPELGY</sequence>
<dbReference type="GO" id="GO:0051287">
    <property type="term" value="F:NAD binding"/>
    <property type="evidence" value="ECO:0007669"/>
    <property type="project" value="InterPro"/>
</dbReference>
<accession>A0A381W9T3</accession>